<organism evidence="2">
    <name type="scientific">Mytilinidion resinicola</name>
    <dbReference type="NCBI Taxonomy" id="574789"/>
    <lineage>
        <taxon>Eukaryota</taxon>
        <taxon>Fungi</taxon>
        <taxon>Dikarya</taxon>
        <taxon>Ascomycota</taxon>
        <taxon>Pezizomycotina</taxon>
        <taxon>Dothideomycetes</taxon>
        <taxon>Pleosporomycetidae</taxon>
        <taxon>Mytilinidiales</taxon>
        <taxon>Mytilinidiaceae</taxon>
        <taxon>Mytilinidion</taxon>
    </lineage>
</organism>
<protein>
    <submittedName>
        <fullName evidence="2 4">Uncharacterized protein</fullName>
    </submittedName>
</protein>
<gene>
    <name evidence="2 4" type="ORF">BDZ99DRAFT_480142</name>
</gene>
<keyword evidence="1" id="KW-1133">Transmembrane helix</keyword>
<reference evidence="2 4" key="1">
    <citation type="journal article" date="2020" name="Stud. Mycol.">
        <title>101 Dothideomycetes genomes: a test case for predicting lifestyles and emergence of pathogens.</title>
        <authorList>
            <person name="Haridas S."/>
            <person name="Albert R."/>
            <person name="Binder M."/>
            <person name="Bloem J."/>
            <person name="Labutti K."/>
            <person name="Salamov A."/>
            <person name="Andreopoulos B."/>
            <person name="Baker S."/>
            <person name="Barry K."/>
            <person name="Bills G."/>
            <person name="Bluhm B."/>
            <person name="Cannon C."/>
            <person name="Castanera R."/>
            <person name="Culley D."/>
            <person name="Daum C."/>
            <person name="Ezra D."/>
            <person name="Gonzalez J."/>
            <person name="Henrissat B."/>
            <person name="Kuo A."/>
            <person name="Liang C."/>
            <person name="Lipzen A."/>
            <person name="Lutzoni F."/>
            <person name="Magnuson J."/>
            <person name="Mondo S."/>
            <person name="Nolan M."/>
            <person name="Ohm R."/>
            <person name="Pangilinan J."/>
            <person name="Park H.-J."/>
            <person name="Ramirez L."/>
            <person name="Alfaro M."/>
            <person name="Sun H."/>
            <person name="Tritt A."/>
            <person name="Yoshinaga Y."/>
            <person name="Zwiers L.-H."/>
            <person name="Turgeon B."/>
            <person name="Goodwin S."/>
            <person name="Spatafora J."/>
            <person name="Crous P."/>
            <person name="Grigoriev I."/>
        </authorList>
    </citation>
    <scope>NUCLEOTIDE SEQUENCE</scope>
    <source>
        <strain evidence="2 4">CBS 304.34</strain>
    </source>
</reference>
<proteinExistence type="predicted"/>
<name>A0A6A6Y9B9_9PEZI</name>
<reference evidence="4" key="2">
    <citation type="submission" date="2020-04" db="EMBL/GenBank/DDBJ databases">
        <authorList>
            <consortium name="NCBI Genome Project"/>
        </authorList>
    </citation>
    <scope>NUCLEOTIDE SEQUENCE</scope>
    <source>
        <strain evidence="4">CBS 304.34</strain>
    </source>
</reference>
<keyword evidence="1" id="KW-0472">Membrane</keyword>
<dbReference type="RefSeq" id="XP_033572376.1">
    <property type="nucleotide sequence ID" value="XM_033722316.1"/>
</dbReference>
<evidence type="ECO:0000313" key="2">
    <source>
        <dbReference type="EMBL" id="KAF2805412.1"/>
    </source>
</evidence>
<accession>A0A6A6Y9B9</accession>
<keyword evidence="3" id="KW-1185">Reference proteome</keyword>
<dbReference type="OrthoDB" id="10528773at2759"/>
<dbReference type="AlphaFoldDB" id="A0A6A6Y9B9"/>
<evidence type="ECO:0000313" key="3">
    <source>
        <dbReference type="Proteomes" id="UP000504636"/>
    </source>
</evidence>
<keyword evidence="1" id="KW-0812">Transmembrane</keyword>
<dbReference type="GeneID" id="54463209"/>
<dbReference type="EMBL" id="MU003709">
    <property type="protein sequence ID" value="KAF2805412.1"/>
    <property type="molecule type" value="Genomic_DNA"/>
</dbReference>
<reference evidence="4" key="3">
    <citation type="submission" date="2025-04" db="UniProtKB">
        <authorList>
            <consortium name="RefSeq"/>
        </authorList>
    </citation>
    <scope>IDENTIFICATION</scope>
    <source>
        <strain evidence="4">CBS 304.34</strain>
    </source>
</reference>
<evidence type="ECO:0000256" key="1">
    <source>
        <dbReference type="SAM" id="Phobius"/>
    </source>
</evidence>
<feature type="transmembrane region" description="Helical" evidence="1">
    <location>
        <begin position="141"/>
        <end position="161"/>
    </location>
</feature>
<evidence type="ECO:0000313" key="4">
    <source>
        <dbReference type="RefSeq" id="XP_033572376.1"/>
    </source>
</evidence>
<feature type="transmembrane region" description="Helical" evidence="1">
    <location>
        <begin position="110"/>
        <end position="129"/>
    </location>
</feature>
<sequence length="264" mass="29783">MSMLGHSRIGLVELVSVRCKLRQYFDRAPVGLCIPASDAYALAPPFASRLTSTRFGQDRTEERPPTQNVCICGKVLIKCGTIEMAIRKPFHQVRQAQDLRLASQVNPLQSVIFIVFLMANLTDCLPLAVKKTQHLTLMQTLAIIFPTFALVLGILAFIFGFKMMKRWWLRIWEKGWFRRETPAVRSPALVQGPTVVLPPPAPIPVPSPVMVPGDHPGAVTIGNDGRLRDWISFTAFTEEVAEVQRRVETEAEEWEIERRLSPRL</sequence>
<dbReference type="Proteomes" id="UP000504636">
    <property type="component" value="Unplaced"/>
</dbReference>